<proteinExistence type="predicted"/>
<gene>
    <name evidence="1" type="ORF">NK6_b_76</name>
</gene>
<geneLocation type="plasmid" evidence="2">
    <name>pNK6b DNA</name>
</geneLocation>
<name>A0A0E3VXU5_9BRAD</name>
<dbReference type="Proteomes" id="UP000063308">
    <property type="component" value="Plasmid pNK6b"/>
</dbReference>
<accession>A0A0E3VXU5</accession>
<evidence type="ECO:0000313" key="2">
    <source>
        <dbReference type="Proteomes" id="UP000063308"/>
    </source>
</evidence>
<dbReference type="AlphaFoldDB" id="A0A0E3VXU5"/>
<sequence>MVGARVVKPFAIRNDHAEHRAQFEKLMPVPVIAGQARSVETHHKAGVAKADLGNELLETMTIHTASTGFAQVLVNHLDATKCYMNMRPLYQPQLSETGAVA</sequence>
<organism evidence="1 2">
    <name type="scientific">Bradyrhizobium diazoefficiens</name>
    <dbReference type="NCBI Taxonomy" id="1355477"/>
    <lineage>
        <taxon>Bacteria</taxon>
        <taxon>Pseudomonadati</taxon>
        <taxon>Pseudomonadota</taxon>
        <taxon>Alphaproteobacteria</taxon>
        <taxon>Hyphomicrobiales</taxon>
        <taxon>Nitrobacteraceae</taxon>
        <taxon>Bradyrhizobium</taxon>
    </lineage>
</organism>
<evidence type="ECO:0000313" key="1">
    <source>
        <dbReference type="EMBL" id="BAR63270.1"/>
    </source>
</evidence>
<protein>
    <submittedName>
        <fullName evidence="1">Uncharacterized protein</fullName>
    </submittedName>
</protein>
<dbReference type="EMBL" id="AP014686">
    <property type="protein sequence ID" value="BAR63270.1"/>
    <property type="molecule type" value="Genomic_DNA"/>
</dbReference>
<reference evidence="1 2" key="1">
    <citation type="submission" date="2014-11" db="EMBL/GenBank/DDBJ databases">
        <title>Symbiosis island explosion on the genome of extra-slow-growing strains of soybean bradyrhizobia with massive insertion sequences.</title>
        <authorList>
            <person name="Iida T."/>
            <person name="Minamisawa K."/>
        </authorList>
    </citation>
    <scope>NUCLEOTIDE SEQUENCE [LARGE SCALE GENOMIC DNA]</scope>
    <source>
        <strain evidence="1 2">NK6</strain>
        <plasmid evidence="2">pNK6b DNA</plasmid>
    </source>
</reference>
<keyword evidence="1" id="KW-0614">Plasmid</keyword>